<evidence type="ECO:0000256" key="11">
    <source>
        <dbReference type="RuleBase" id="RU003567"/>
    </source>
</evidence>
<dbReference type="PRINTS" id="PR00127">
    <property type="entry name" value="CLPPROTEASEP"/>
</dbReference>
<dbReference type="Gene3D" id="3.90.226.10">
    <property type="entry name" value="2-enoyl-CoA Hydratase, Chain A, domain 1"/>
    <property type="match status" value="1"/>
</dbReference>
<evidence type="ECO:0000256" key="4">
    <source>
        <dbReference type="ARBA" id="ARBA00022801"/>
    </source>
</evidence>
<dbReference type="PANTHER" id="PTHR10381">
    <property type="entry name" value="ATP-DEPENDENT CLP PROTEASE PROTEOLYTIC SUBUNIT"/>
    <property type="match status" value="1"/>
</dbReference>
<dbReference type="PROSITE" id="PS00381">
    <property type="entry name" value="CLP_PROTEASE_SER"/>
    <property type="match status" value="1"/>
</dbReference>
<evidence type="ECO:0000256" key="3">
    <source>
        <dbReference type="ARBA" id="ARBA00022670"/>
    </source>
</evidence>
<dbReference type="GO" id="GO:0004176">
    <property type="term" value="F:ATP-dependent peptidase activity"/>
    <property type="evidence" value="ECO:0007669"/>
    <property type="project" value="InterPro"/>
</dbReference>
<sequence>MPIGVPKIPYRLPGEPTAQWVDLYNRLSRERILFLGQDIDDELANQIIGLFLYLNSEDEKKEIYLYINSPGGVVTAGLAVYDTMQHVQAQVTTICVGLAASMASFVLTGGEPDQRIALPHSQIMIHQPAAGAQGQAKEIQTEALEVLRLRQQLGRLYAQRTGQSLSQIASDMDRDKFFSAVEAREYGLIDQVVQEKTINI</sequence>
<dbReference type="FunFam" id="3.90.226.10:FF:000002">
    <property type="entry name" value="ATP-dependent Clp protease proteolytic subunit"/>
    <property type="match status" value="1"/>
</dbReference>
<evidence type="ECO:0000256" key="8">
    <source>
        <dbReference type="PROSITE-ProRule" id="PRU10085"/>
    </source>
</evidence>
<protein>
    <recommendedName>
        <fullName evidence="7 11">ATP-dependent Clp protease proteolytic subunit</fullName>
        <ecNumber evidence="7 10">3.4.21.92</ecNumber>
    </recommendedName>
    <alternativeName>
        <fullName evidence="7">Endopeptidase Clp</fullName>
    </alternativeName>
</protein>
<dbReference type="GO" id="GO:0004252">
    <property type="term" value="F:serine-type endopeptidase activity"/>
    <property type="evidence" value="ECO:0007669"/>
    <property type="project" value="UniProtKB-UniRule"/>
</dbReference>
<dbReference type="SUPFAM" id="SSF52096">
    <property type="entry name" value="ClpP/crotonase"/>
    <property type="match status" value="1"/>
</dbReference>
<comment type="subcellular location">
    <subcellularLocation>
        <location evidence="7">Plastid</location>
        <location evidence="7">Chloroplast stroma</location>
    </subcellularLocation>
</comment>
<evidence type="ECO:0000256" key="7">
    <source>
        <dbReference type="HAMAP-Rule" id="MF_00444"/>
    </source>
</evidence>
<comment type="catalytic activity">
    <reaction evidence="6 7 9">
        <text>Hydrolysis of proteins to small peptides in the presence of ATP and magnesium. alpha-casein is the usual test substrate. In the absence of ATP, only oligopeptides shorter than five residues are hydrolyzed (such as succinyl-Leu-Tyr-|-NHMec, and Leu-Tyr-Leu-|-Tyr-Trp, in which cleavage of the -Tyr-|-Leu- and -Tyr-|-Trp bonds also occurs).</text>
        <dbReference type="EC" id="3.4.21.92"/>
    </reaction>
</comment>
<accession>A0A170TMW1</accession>
<dbReference type="PROSITE" id="PS00382">
    <property type="entry name" value="CLP_PROTEASE_HIS"/>
    <property type="match status" value="1"/>
</dbReference>
<dbReference type="GeneID" id="27911576"/>
<keyword evidence="2 12" id="KW-0934">Plastid</keyword>
<dbReference type="AlphaFoldDB" id="A0A170TMW1"/>
<gene>
    <name evidence="7 12" type="primary">clpP</name>
</gene>
<dbReference type="PANTHER" id="PTHR10381:SF15">
    <property type="entry name" value="CHLOROPLASTIC ATP-DEPENDENT CLP PROTEASE PROTEOLYTIC SUBUNIT 1"/>
    <property type="match status" value="1"/>
</dbReference>
<dbReference type="RefSeq" id="YP_009254395.1">
    <property type="nucleotide sequence ID" value="NC_030220.1"/>
</dbReference>
<feature type="active site" evidence="7 9">
    <location>
        <position position="126"/>
    </location>
</feature>
<dbReference type="InterPro" id="IPR018215">
    <property type="entry name" value="ClpP_Ser_AS"/>
</dbReference>
<dbReference type="InterPro" id="IPR033135">
    <property type="entry name" value="ClpP_His_AS"/>
</dbReference>
<keyword evidence="5 7" id="KW-0720">Serine protease</keyword>
<evidence type="ECO:0000256" key="2">
    <source>
        <dbReference type="ARBA" id="ARBA00022640"/>
    </source>
</evidence>
<comment type="function">
    <text evidence="7">Cleaves peptides in various proteins in a process that requires ATP hydrolysis. Has a chymotrypsin-like activity. Plays a major role in the degradation of misfolded proteins.</text>
</comment>
<dbReference type="InterPro" id="IPR029045">
    <property type="entry name" value="ClpP/crotonase-like_dom_sf"/>
</dbReference>
<reference evidence="12" key="1">
    <citation type="journal article" date="2016" name="Sci. Rep.">
        <title>Chloroplast phylogenomics reveal the deepest branching clade of the Chlorophyta, Palmophyllophyceae class. nov.</title>
        <authorList>
            <person name="Leliaert F."/>
            <person name="Tronholm A."/>
            <person name="Lemieux C."/>
            <person name="Turmel M."/>
            <person name="DePriest M.S."/>
            <person name="Bhattacharya D."/>
            <person name="Karol K.G."/>
            <person name="Fredericq S."/>
            <person name="Zechman F.W."/>
            <person name="Lopez-Bautista J."/>
        </authorList>
    </citation>
    <scope>NUCLEOTIDE SEQUENCE</scope>
</reference>
<feature type="active site" evidence="8">
    <location>
        <position position="101"/>
    </location>
</feature>
<comment type="subunit">
    <text evidence="7">Component of the chloroplastic Clp protease core complex.</text>
</comment>
<evidence type="ECO:0000256" key="6">
    <source>
        <dbReference type="ARBA" id="ARBA00034021"/>
    </source>
</evidence>
<evidence type="ECO:0000256" key="9">
    <source>
        <dbReference type="PROSITE-ProRule" id="PRU10086"/>
    </source>
</evidence>
<evidence type="ECO:0000313" key="12">
    <source>
        <dbReference type="EMBL" id="CZF96648.1"/>
    </source>
</evidence>
<keyword evidence="3 7" id="KW-0645">Protease</keyword>
<dbReference type="GO" id="GO:0051117">
    <property type="term" value="F:ATPase binding"/>
    <property type="evidence" value="ECO:0007669"/>
    <property type="project" value="TreeGrafter"/>
</dbReference>
<evidence type="ECO:0000256" key="10">
    <source>
        <dbReference type="RuleBase" id="RU000549"/>
    </source>
</evidence>
<organism evidence="12">
    <name type="scientific">Verdigellas peltata</name>
    <dbReference type="NCBI Taxonomy" id="542676"/>
    <lineage>
        <taxon>Eukaryota</taxon>
        <taxon>Viridiplantae</taxon>
        <taxon>Prasinodermophyta</taxon>
        <taxon>Palmophyllophyceae</taxon>
        <taxon>Palmophyllales</taxon>
        <taxon>Palmophyllaceae</taxon>
        <taxon>Verdigellas</taxon>
    </lineage>
</organism>
<dbReference type="GO" id="GO:0006515">
    <property type="term" value="P:protein quality control for misfolded or incompletely synthesized proteins"/>
    <property type="evidence" value="ECO:0007669"/>
    <property type="project" value="TreeGrafter"/>
</dbReference>
<keyword evidence="4 7" id="KW-0378">Hydrolase</keyword>
<geneLocation type="chloroplast" evidence="12"/>
<name>A0A170TMW1_9VIRI</name>
<dbReference type="Pfam" id="PF00574">
    <property type="entry name" value="CLP_protease"/>
    <property type="match status" value="1"/>
</dbReference>
<dbReference type="GO" id="GO:0009570">
    <property type="term" value="C:chloroplast stroma"/>
    <property type="evidence" value="ECO:0007669"/>
    <property type="project" value="UniProtKB-SubCell"/>
</dbReference>
<dbReference type="GO" id="GO:0009368">
    <property type="term" value="C:endopeptidase Clp complex"/>
    <property type="evidence" value="ECO:0007669"/>
    <property type="project" value="TreeGrafter"/>
</dbReference>
<dbReference type="EMBL" id="LT174527">
    <property type="protein sequence ID" value="CZF96648.1"/>
    <property type="molecule type" value="Genomic_DNA"/>
</dbReference>
<keyword evidence="12" id="KW-0150">Chloroplast</keyword>
<dbReference type="CDD" id="cd07017">
    <property type="entry name" value="S14_ClpP_2"/>
    <property type="match status" value="1"/>
</dbReference>
<dbReference type="HAMAP" id="MF_00444">
    <property type="entry name" value="ClpP"/>
    <property type="match status" value="1"/>
</dbReference>
<dbReference type="EC" id="3.4.21.92" evidence="7 10"/>
<feature type="active site" description="Nucleophile" evidence="7">
    <location>
        <position position="101"/>
    </location>
</feature>
<dbReference type="InterPro" id="IPR001907">
    <property type="entry name" value="ClpP"/>
</dbReference>
<evidence type="ECO:0000256" key="1">
    <source>
        <dbReference type="ARBA" id="ARBA00007039"/>
    </source>
</evidence>
<comment type="similarity">
    <text evidence="1 7 11">Belongs to the peptidase S14 family.</text>
</comment>
<proteinExistence type="inferred from homology"/>
<dbReference type="InterPro" id="IPR023562">
    <property type="entry name" value="ClpP/TepA"/>
</dbReference>
<dbReference type="NCBIfam" id="NF001368">
    <property type="entry name" value="PRK00277.1"/>
    <property type="match status" value="1"/>
</dbReference>
<evidence type="ECO:0000256" key="5">
    <source>
        <dbReference type="ARBA" id="ARBA00022825"/>
    </source>
</evidence>